<dbReference type="EMBL" id="NOVD01000006">
    <property type="protein sequence ID" value="PCK27119.1"/>
    <property type="molecule type" value="Genomic_DNA"/>
</dbReference>
<accession>A0A2A5JD32</accession>
<dbReference type="InterPro" id="IPR023772">
    <property type="entry name" value="DNA-bd_HTH_TetR-type_CS"/>
</dbReference>
<dbReference type="SUPFAM" id="SSF46689">
    <property type="entry name" value="Homeodomain-like"/>
    <property type="match status" value="2"/>
</dbReference>
<sequence>MTHRYAFDDATQVVRVPVVAKERVTMVVRRPHDRKQQILAAAGELFREHGYHNVSVAQVAAAVGITAPALYRHFKNKPDLLYAAVNAGIESLYDRVAGSEDLKSLIAELAASVSRRRGLSLLWQREARYLPDEQREEMRATLKSAAARDAALIRTERPELDEEDSYLLAWALIAVFNSVSSHRVSLPRRQMELLLAELAERAVHTELGHSEVKMETPTGHVPVAMPRRELLLIEAIRLFDERGYQAVNTEDIGEAAGTTGPNVYNHFDAKIDLLIAAVSRGGERRRIGVAQALAAATGPEDALSGLLAAHIDFAINERHLIGLLISELDQLPDKFRRTCEQNQREYVALWVKMLDDVRPGLEPATARITVNAALTVVENAVRIGRLRRRDDLPERLFEIGSAVLLAS</sequence>
<feature type="DNA-binding region" description="H-T-H motif" evidence="2">
    <location>
        <begin position="55"/>
        <end position="74"/>
    </location>
</feature>
<reference evidence="4 5" key="1">
    <citation type="submission" date="2017-07" db="EMBL/GenBank/DDBJ databases">
        <title>Draft sequence of Rhodococcus enclensis 23b-28.</title>
        <authorList>
            <person name="Besaury L."/>
            <person name="Sancelme M."/>
            <person name="Amato P."/>
            <person name="Lallement A."/>
            <person name="Delort A.-M."/>
        </authorList>
    </citation>
    <scope>NUCLEOTIDE SEQUENCE [LARGE SCALE GENOMIC DNA]</scope>
    <source>
        <strain evidence="4 5">23b-28</strain>
    </source>
</reference>
<evidence type="ECO:0000313" key="5">
    <source>
        <dbReference type="Proteomes" id="UP000230886"/>
    </source>
</evidence>
<dbReference type="SUPFAM" id="SSF48498">
    <property type="entry name" value="Tetracyclin repressor-like, C-terminal domain"/>
    <property type="match status" value="1"/>
</dbReference>
<dbReference type="Proteomes" id="UP000230886">
    <property type="component" value="Unassembled WGS sequence"/>
</dbReference>
<dbReference type="InterPro" id="IPR036271">
    <property type="entry name" value="Tet_transcr_reg_TetR-rel_C_sf"/>
</dbReference>
<dbReference type="PANTHER" id="PTHR30055">
    <property type="entry name" value="HTH-TYPE TRANSCRIPTIONAL REGULATOR RUTR"/>
    <property type="match status" value="1"/>
</dbReference>
<dbReference type="PRINTS" id="PR00455">
    <property type="entry name" value="HTHTETR"/>
</dbReference>
<dbReference type="InterPro" id="IPR001647">
    <property type="entry name" value="HTH_TetR"/>
</dbReference>
<dbReference type="AlphaFoldDB" id="A0A2A5JD32"/>
<feature type="domain" description="HTH tetR-type" evidence="3">
    <location>
        <begin position="32"/>
        <end position="92"/>
    </location>
</feature>
<evidence type="ECO:0000313" key="4">
    <source>
        <dbReference type="EMBL" id="PCK27119.1"/>
    </source>
</evidence>
<feature type="DNA-binding region" description="H-T-H motif" evidence="2">
    <location>
        <begin position="248"/>
        <end position="267"/>
    </location>
</feature>
<dbReference type="PROSITE" id="PS50977">
    <property type="entry name" value="HTH_TETR_2"/>
    <property type="match status" value="2"/>
</dbReference>
<proteinExistence type="predicted"/>
<evidence type="ECO:0000256" key="2">
    <source>
        <dbReference type="PROSITE-ProRule" id="PRU00335"/>
    </source>
</evidence>
<feature type="domain" description="HTH tetR-type" evidence="3">
    <location>
        <begin position="225"/>
        <end position="285"/>
    </location>
</feature>
<evidence type="ECO:0000256" key="1">
    <source>
        <dbReference type="ARBA" id="ARBA00023125"/>
    </source>
</evidence>
<evidence type="ECO:0000259" key="3">
    <source>
        <dbReference type="PROSITE" id="PS50977"/>
    </source>
</evidence>
<dbReference type="Gene3D" id="1.10.10.60">
    <property type="entry name" value="Homeodomain-like"/>
    <property type="match status" value="2"/>
</dbReference>
<comment type="caution">
    <text evidence="4">The sequence shown here is derived from an EMBL/GenBank/DDBJ whole genome shotgun (WGS) entry which is preliminary data.</text>
</comment>
<dbReference type="PROSITE" id="PS01081">
    <property type="entry name" value="HTH_TETR_1"/>
    <property type="match status" value="1"/>
</dbReference>
<gene>
    <name evidence="4" type="ORF">CHR55_12940</name>
</gene>
<dbReference type="Gene3D" id="1.10.357.10">
    <property type="entry name" value="Tetracycline Repressor, domain 2"/>
    <property type="match status" value="2"/>
</dbReference>
<dbReference type="GO" id="GO:0003700">
    <property type="term" value="F:DNA-binding transcription factor activity"/>
    <property type="evidence" value="ECO:0007669"/>
    <property type="project" value="TreeGrafter"/>
</dbReference>
<organism evidence="4 5">
    <name type="scientific">Rhodococcus qingshengii</name>
    <dbReference type="NCBI Taxonomy" id="334542"/>
    <lineage>
        <taxon>Bacteria</taxon>
        <taxon>Bacillati</taxon>
        <taxon>Actinomycetota</taxon>
        <taxon>Actinomycetes</taxon>
        <taxon>Mycobacteriales</taxon>
        <taxon>Nocardiaceae</taxon>
        <taxon>Rhodococcus</taxon>
        <taxon>Rhodococcus erythropolis group</taxon>
    </lineage>
</organism>
<dbReference type="GO" id="GO:0000976">
    <property type="term" value="F:transcription cis-regulatory region binding"/>
    <property type="evidence" value="ECO:0007669"/>
    <property type="project" value="TreeGrafter"/>
</dbReference>
<dbReference type="InterPro" id="IPR050109">
    <property type="entry name" value="HTH-type_TetR-like_transc_reg"/>
</dbReference>
<protein>
    <submittedName>
        <fullName evidence="4">TetR family transcriptional regulator</fullName>
    </submittedName>
</protein>
<keyword evidence="1 2" id="KW-0238">DNA-binding</keyword>
<dbReference type="InterPro" id="IPR009057">
    <property type="entry name" value="Homeodomain-like_sf"/>
</dbReference>
<dbReference type="PANTHER" id="PTHR30055:SF237">
    <property type="entry name" value="TRANSCRIPTIONAL REPRESSOR MCE3R"/>
    <property type="match status" value="1"/>
</dbReference>
<dbReference type="Pfam" id="PF00440">
    <property type="entry name" value="TetR_N"/>
    <property type="match status" value="2"/>
</dbReference>
<name>A0A2A5JD32_RHOSG</name>